<feature type="non-terminal residue" evidence="2">
    <location>
        <position position="1"/>
    </location>
</feature>
<feature type="compositionally biased region" description="Polar residues" evidence="1">
    <location>
        <begin position="30"/>
        <end position="48"/>
    </location>
</feature>
<comment type="caution">
    <text evidence="2">The sequence shown here is derived from an EMBL/GenBank/DDBJ whole genome shotgun (WGS) entry which is preliminary data.</text>
</comment>
<protein>
    <submittedName>
        <fullName evidence="2">Uncharacterized protein</fullName>
    </submittedName>
</protein>
<organism evidence="2 3">
    <name type="scientific">Aureobasidium melanogenum</name>
    <name type="common">Aureobasidium pullulans var. melanogenum</name>
    <dbReference type="NCBI Taxonomy" id="46634"/>
    <lineage>
        <taxon>Eukaryota</taxon>
        <taxon>Fungi</taxon>
        <taxon>Dikarya</taxon>
        <taxon>Ascomycota</taxon>
        <taxon>Pezizomycotina</taxon>
        <taxon>Dothideomycetes</taxon>
        <taxon>Dothideomycetidae</taxon>
        <taxon>Dothideales</taxon>
        <taxon>Saccotheciaceae</taxon>
        <taxon>Aureobasidium</taxon>
    </lineage>
</organism>
<reference evidence="2" key="2">
    <citation type="submission" date="2021-08" db="EMBL/GenBank/DDBJ databases">
        <authorList>
            <person name="Gostincar C."/>
            <person name="Sun X."/>
            <person name="Song Z."/>
            <person name="Gunde-Cimerman N."/>
        </authorList>
    </citation>
    <scope>NUCLEOTIDE SEQUENCE</scope>
    <source>
        <strain evidence="2">EXF-8016</strain>
    </source>
</reference>
<evidence type="ECO:0000256" key="1">
    <source>
        <dbReference type="SAM" id="MobiDB-lite"/>
    </source>
</evidence>
<dbReference type="EMBL" id="JAHFYH010000028">
    <property type="protein sequence ID" value="KAH0222339.1"/>
    <property type="molecule type" value="Genomic_DNA"/>
</dbReference>
<feature type="region of interest" description="Disordered" evidence="1">
    <location>
        <begin position="420"/>
        <end position="452"/>
    </location>
</feature>
<feature type="compositionally biased region" description="Polar residues" evidence="1">
    <location>
        <begin position="420"/>
        <end position="430"/>
    </location>
</feature>
<evidence type="ECO:0000313" key="3">
    <source>
        <dbReference type="Proteomes" id="UP000767238"/>
    </source>
</evidence>
<gene>
    <name evidence="2" type="ORF">KCV03_g4632</name>
</gene>
<dbReference type="OrthoDB" id="3433125at2759"/>
<dbReference type="InterPro" id="IPR053221">
    <property type="entry name" value="Burnettramic_acid_biosynth"/>
</dbReference>
<sequence>MAQIITNLVQGVGGGIGFVSEAYKAHKANKTQIKSETDSQQQKTSTGDGVSAPNPEEEAWELDEAQDDLIGEPEIQPTDEAIDPGTLADAFISRLRPALPPADLSHPRNKLPFPIIIPQRRPADRSRGLVRAYPPILETRGIDQTTFIDFIETFNKSTQATKWIAALNLASIGTIWLPTVTSILVSMAITAATTAAMEVQGRYKTNKFLDKMNKGFFMPKGLFCLVLTWNPDTNEARTAVDFNGMAAKVMNTQHGSFMTSLRKSNGKTYGEFQWPEKAPLIYPGLDALASIPGQSSSSTKSSLRKKRRFVEDYMDRRAQAKFAKNNPNSALAAGPKPEFASRFADPSHPANSGSLVALLSGGAIQMPERNNVLGTRGGHLGGRANASANRFDRSRSVGLGGGMANQGPLGRGLGGLFEVTQPQHSPSNTDRSMQQRSGVSRGGRGGSSAGPLGIVQKVMKKDILYLLIVDMPSEDELAAAQGVASELLANQTRSQSDITISN</sequence>
<dbReference type="PANTHER" id="PTHR38887:SF1">
    <property type="entry name" value="RAS MODIFICATION PROTEIN ERF4"/>
    <property type="match status" value="1"/>
</dbReference>
<dbReference type="Proteomes" id="UP000767238">
    <property type="component" value="Unassembled WGS sequence"/>
</dbReference>
<proteinExistence type="predicted"/>
<evidence type="ECO:0000313" key="2">
    <source>
        <dbReference type="EMBL" id="KAH0222339.1"/>
    </source>
</evidence>
<dbReference type="AlphaFoldDB" id="A0A9P8K8W9"/>
<dbReference type="PANTHER" id="PTHR38887">
    <property type="entry name" value="CHROMOSOME 21, WHOLE GENOME SHOTGUN SEQUENCE"/>
    <property type="match status" value="1"/>
</dbReference>
<feature type="region of interest" description="Disordered" evidence="1">
    <location>
        <begin position="30"/>
        <end position="58"/>
    </location>
</feature>
<reference evidence="2" key="1">
    <citation type="journal article" date="2021" name="J Fungi (Basel)">
        <title>Virulence traits and population genomics of the black yeast Aureobasidium melanogenum.</title>
        <authorList>
            <person name="Cernosa A."/>
            <person name="Sun X."/>
            <person name="Gostincar C."/>
            <person name="Fang C."/>
            <person name="Gunde-Cimerman N."/>
            <person name="Song Z."/>
        </authorList>
    </citation>
    <scope>NUCLEOTIDE SEQUENCE</scope>
    <source>
        <strain evidence="2">EXF-8016</strain>
    </source>
</reference>
<accession>A0A9P8K8W9</accession>
<name>A0A9P8K8W9_AURME</name>